<dbReference type="GO" id="GO:0005737">
    <property type="term" value="C:cytoplasm"/>
    <property type="evidence" value="ECO:0007669"/>
    <property type="project" value="InterPro"/>
</dbReference>
<dbReference type="EC" id="3.1.1.61" evidence="4"/>
<dbReference type="PANTHER" id="PTHR42872">
    <property type="entry name" value="PROTEIN-GLUTAMATE METHYLESTERASE/PROTEIN-GLUTAMINE GLUTAMINASE"/>
    <property type="match status" value="1"/>
</dbReference>
<evidence type="ECO:0000256" key="3">
    <source>
        <dbReference type="ARBA" id="ARBA00022801"/>
    </source>
</evidence>
<dbReference type="PROSITE" id="PS50110">
    <property type="entry name" value="RESPONSE_REGULATORY"/>
    <property type="match status" value="1"/>
</dbReference>
<proteinExistence type="predicted"/>
<evidence type="ECO:0000259" key="8">
    <source>
        <dbReference type="PROSITE" id="PS50110"/>
    </source>
</evidence>
<dbReference type="GO" id="GO:0008168">
    <property type="term" value="F:methyltransferase activity"/>
    <property type="evidence" value="ECO:0007669"/>
    <property type="project" value="UniProtKB-KW"/>
</dbReference>
<evidence type="ECO:0000256" key="1">
    <source>
        <dbReference type="ARBA" id="ARBA00022490"/>
    </source>
</evidence>
<evidence type="ECO:0000313" key="11">
    <source>
        <dbReference type="Proteomes" id="UP000603141"/>
    </source>
</evidence>
<keyword evidence="7" id="KW-0597">Phosphoprotein</keyword>
<evidence type="ECO:0000256" key="7">
    <source>
        <dbReference type="PROSITE-ProRule" id="PRU00169"/>
    </source>
</evidence>
<name>A0A934SAI5_9BACT</name>
<dbReference type="CDD" id="cd17541">
    <property type="entry name" value="REC_CheB-like"/>
    <property type="match status" value="1"/>
</dbReference>
<dbReference type="EMBL" id="JAENIJ010000030">
    <property type="protein sequence ID" value="MBK1883906.1"/>
    <property type="molecule type" value="Genomic_DNA"/>
</dbReference>
<dbReference type="PIRSF" id="PIRSF000876">
    <property type="entry name" value="RR_chemtxs_CheB"/>
    <property type="match status" value="1"/>
</dbReference>
<dbReference type="GO" id="GO:0008984">
    <property type="term" value="F:protein-glutamate methylesterase activity"/>
    <property type="evidence" value="ECO:0007669"/>
    <property type="project" value="UniProtKB-EC"/>
</dbReference>
<evidence type="ECO:0000313" key="10">
    <source>
        <dbReference type="EMBL" id="MBK1883906.1"/>
    </source>
</evidence>
<feature type="active site" evidence="6">
    <location>
        <position position="283"/>
    </location>
</feature>
<dbReference type="InterPro" id="IPR008248">
    <property type="entry name" value="CheB-like"/>
</dbReference>
<dbReference type="InterPro" id="IPR011006">
    <property type="entry name" value="CheY-like_superfamily"/>
</dbReference>
<dbReference type="AlphaFoldDB" id="A0A934SAI5"/>
<accession>A0A934SAI5</accession>
<keyword evidence="10" id="KW-0808">Transferase</keyword>
<dbReference type="PROSITE" id="PS50122">
    <property type="entry name" value="CHEB"/>
    <property type="match status" value="1"/>
</dbReference>
<keyword evidence="3 6" id="KW-0378">Hydrolase</keyword>
<dbReference type="Gene3D" id="3.40.50.180">
    <property type="entry name" value="Methylesterase CheB, C-terminal domain"/>
    <property type="match status" value="1"/>
</dbReference>
<dbReference type="Proteomes" id="UP000603141">
    <property type="component" value="Unassembled WGS sequence"/>
</dbReference>
<dbReference type="CDD" id="cd16432">
    <property type="entry name" value="CheB_Rec"/>
    <property type="match status" value="1"/>
</dbReference>
<dbReference type="InterPro" id="IPR035909">
    <property type="entry name" value="CheB_C"/>
</dbReference>
<protein>
    <recommendedName>
        <fullName evidence="4">protein-glutamate methylesterase</fullName>
        <ecNumber evidence="4">3.1.1.61</ecNumber>
    </recommendedName>
</protein>
<feature type="active site" evidence="6">
    <location>
        <position position="191"/>
    </location>
</feature>
<sequence length="341" mass="36305">MKPPSRHLKLGLVNDNAVSCEAIRRLVATRDGYQLLWTAYDGAEAVEYCRTNPPDVVLMDVVMPRMDGVEATREIVATTECAVLLVTWSIPRNTSKVFEAMGAGALDVVTTPSMGNLEEIDTFFRKIEQIKTLRAPMAMPPRVQAAAPATEARSAQKLILLGASAGGPAALAEILSGLDATLPTGIVIAQHMDVRFGDDFISWLGDQTAWPVRKAQAGDAVTNGLVLVAGAEHHLVFRPGNRLHFTDQPAFAYIPSVNVLFSSAAEHWKGSLAAALLTGMGSDGAEGLKQLRQAGHLTIAQDEASCALFGMPKAAAAIGAAREILPLNRIVDRLAGFSLSN</sequence>
<dbReference type="GO" id="GO:0006935">
    <property type="term" value="P:chemotaxis"/>
    <property type="evidence" value="ECO:0007669"/>
    <property type="project" value="UniProtKB-UniRule"/>
</dbReference>
<keyword evidence="10" id="KW-0489">Methyltransferase</keyword>
<keyword evidence="11" id="KW-1185">Reference proteome</keyword>
<feature type="domain" description="CheB-type methylesterase" evidence="9">
    <location>
        <begin position="152"/>
        <end position="330"/>
    </location>
</feature>
<dbReference type="SUPFAM" id="SSF52172">
    <property type="entry name" value="CheY-like"/>
    <property type="match status" value="1"/>
</dbReference>
<feature type="modified residue" description="4-aspartylphosphate" evidence="7">
    <location>
        <position position="60"/>
    </location>
</feature>
<comment type="catalytic activity">
    <reaction evidence="5">
        <text>[protein]-L-glutamate 5-O-methyl ester + H2O = L-glutamyl-[protein] + methanol + H(+)</text>
        <dbReference type="Rhea" id="RHEA:23236"/>
        <dbReference type="Rhea" id="RHEA-COMP:10208"/>
        <dbReference type="Rhea" id="RHEA-COMP:10311"/>
        <dbReference type="ChEBI" id="CHEBI:15377"/>
        <dbReference type="ChEBI" id="CHEBI:15378"/>
        <dbReference type="ChEBI" id="CHEBI:17790"/>
        <dbReference type="ChEBI" id="CHEBI:29973"/>
        <dbReference type="ChEBI" id="CHEBI:82795"/>
        <dbReference type="EC" id="3.1.1.61"/>
    </reaction>
</comment>
<dbReference type="Pfam" id="PF01339">
    <property type="entry name" value="CheB_methylest"/>
    <property type="match status" value="1"/>
</dbReference>
<comment type="caution">
    <text evidence="10">The sequence shown here is derived from an EMBL/GenBank/DDBJ whole genome shotgun (WGS) entry which is preliminary data.</text>
</comment>
<feature type="domain" description="Response regulatory" evidence="8">
    <location>
        <begin position="9"/>
        <end position="126"/>
    </location>
</feature>
<keyword evidence="1" id="KW-0963">Cytoplasm</keyword>
<dbReference type="GO" id="GO:0000156">
    <property type="term" value="F:phosphorelay response regulator activity"/>
    <property type="evidence" value="ECO:0007669"/>
    <property type="project" value="InterPro"/>
</dbReference>
<dbReference type="GO" id="GO:0032259">
    <property type="term" value="P:methylation"/>
    <property type="evidence" value="ECO:0007669"/>
    <property type="project" value="UniProtKB-KW"/>
</dbReference>
<evidence type="ECO:0000256" key="5">
    <source>
        <dbReference type="ARBA" id="ARBA00048267"/>
    </source>
</evidence>
<dbReference type="SUPFAM" id="SSF52738">
    <property type="entry name" value="Methylesterase CheB, C-terminal domain"/>
    <property type="match status" value="1"/>
</dbReference>
<organism evidence="10 11">
    <name type="scientific">Luteolibacter pohnpeiensis</name>
    <dbReference type="NCBI Taxonomy" id="454153"/>
    <lineage>
        <taxon>Bacteria</taxon>
        <taxon>Pseudomonadati</taxon>
        <taxon>Verrucomicrobiota</taxon>
        <taxon>Verrucomicrobiia</taxon>
        <taxon>Verrucomicrobiales</taxon>
        <taxon>Verrucomicrobiaceae</taxon>
        <taxon>Luteolibacter</taxon>
    </lineage>
</organism>
<dbReference type="SMART" id="SM00448">
    <property type="entry name" value="REC"/>
    <property type="match status" value="1"/>
</dbReference>
<reference evidence="10" key="1">
    <citation type="submission" date="2021-01" db="EMBL/GenBank/DDBJ databases">
        <title>Modified the classification status of verrucomicrobia.</title>
        <authorList>
            <person name="Feng X."/>
        </authorList>
    </citation>
    <scope>NUCLEOTIDE SEQUENCE</scope>
    <source>
        <strain evidence="10">KCTC 22041</strain>
    </source>
</reference>
<dbReference type="PANTHER" id="PTHR42872:SF6">
    <property type="entry name" value="PROTEIN-GLUTAMATE METHYLESTERASE_PROTEIN-GLUTAMINE GLUTAMINASE"/>
    <property type="match status" value="1"/>
</dbReference>
<evidence type="ECO:0000256" key="4">
    <source>
        <dbReference type="ARBA" id="ARBA00039140"/>
    </source>
</evidence>
<dbReference type="NCBIfam" id="NF009206">
    <property type="entry name" value="PRK12555.1"/>
    <property type="match status" value="1"/>
</dbReference>
<keyword evidence="2 6" id="KW-0145">Chemotaxis</keyword>
<dbReference type="InterPro" id="IPR000673">
    <property type="entry name" value="Sig_transdc_resp-reg_Me-estase"/>
</dbReference>
<dbReference type="InterPro" id="IPR001789">
    <property type="entry name" value="Sig_transdc_resp-reg_receiver"/>
</dbReference>
<dbReference type="RefSeq" id="WP_200272532.1">
    <property type="nucleotide sequence ID" value="NZ_JAENIJ010000030.1"/>
</dbReference>
<evidence type="ECO:0000256" key="2">
    <source>
        <dbReference type="ARBA" id="ARBA00022500"/>
    </source>
</evidence>
<evidence type="ECO:0000259" key="9">
    <source>
        <dbReference type="PROSITE" id="PS50122"/>
    </source>
</evidence>
<feature type="active site" evidence="6">
    <location>
        <position position="164"/>
    </location>
</feature>
<gene>
    <name evidence="10" type="primary">cheB</name>
    <name evidence="10" type="ORF">JIN85_15920</name>
</gene>
<dbReference type="Gene3D" id="3.40.50.2300">
    <property type="match status" value="1"/>
</dbReference>
<dbReference type="Pfam" id="PF00072">
    <property type="entry name" value="Response_reg"/>
    <property type="match status" value="1"/>
</dbReference>
<evidence type="ECO:0000256" key="6">
    <source>
        <dbReference type="PROSITE-ProRule" id="PRU00050"/>
    </source>
</evidence>